<comment type="caution">
    <text evidence="2">The sequence shown here is derived from an EMBL/GenBank/DDBJ whole genome shotgun (WGS) entry which is preliminary data.</text>
</comment>
<organism evidence="2 3">
    <name type="scientific">Streptomyces zinciresistens K42</name>
    <dbReference type="NCBI Taxonomy" id="700597"/>
    <lineage>
        <taxon>Bacteria</taxon>
        <taxon>Bacillati</taxon>
        <taxon>Actinomycetota</taxon>
        <taxon>Actinomycetes</taxon>
        <taxon>Kitasatosporales</taxon>
        <taxon>Streptomycetaceae</taxon>
        <taxon>Streptomyces</taxon>
    </lineage>
</organism>
<dbReference type="RefSeq" id="WP_007495061.1">
    <property type="nucleotide sequence ID" value="NZ_AGBF01000032.1"/>
</dbReference>
<dbReference type="InterPro" id="IPR003776">
    <property type="entry name" value="YcaO-like_dom"/>
</dbReference>
<proteinExistence type="predicted"/>
<dbReference type="PROSITE" id="PS51664">
    <property type="entry name" value="YCAO"/>
    <property type="match status" value="1"/>
</dbReference>
<evidence type="ECO:0000313" key="2">
    <source>
        <dbReference type="EMBL" id="EGX59357.1"/>
    </source>
</evidence>
<reference evidence="2 3" key="1">
    <citation type="submission" date="2011-08" db="EMBL/GenBank/DDBJ databases">
        <authorList>
            <person name="Lin Y."/>
            <person name="Hao X."/>
            <person name="Johnstone L."/>
            <person name="Miller S.J."/>
            <person name="Wei G."/>
            <person name="Rensing C."/>
        </authorList>
    </citation>
    <scope>NUCLEOTIDE SEQUENCE [LARGE SCALE GENOMIC DNA]</scope>
    <source>
        <strain evidence="2 3">K42</strain>
    </source>
</reference>
<dbReference type="Proteomes" id="UP000004217">
    <property type="component" value="Unassembled WGS sequence"/>
</dbReference>
<dbReference type="PATRIC" id="fig|700597.3.peg.2586"/>
<feature type="domain" description="YcaO" evidence="1">
    <location>
        <begin position="63"/>
        <end position="381"/>
    </location>
</feature>
<dbReference type="NCBIfam" id="TIGR00702">
    <property type="entry name" value="YcaO-type kinase domain"/>
    <property type="match status" value="1"/>
</dbReference>
<dbReference type="EMBL" id="AGBF01000032">
    <property type="protein sequence ID" value="EGX59357.1"/>
    <property type="molecule type" value="Genomic_DNA"/>
</dbReference>
<evidence type="ECO:0000313" key="3">
    <source>
        <dbReference type="Proteomes" id="UP000004217"/>
    </source>
</evidence>
<name>G2GAW6_9ACTN</name>
<dbReference type="PANTHER" id="PTHR37809:SF1">
    <property type="entry name" value="RIBOSOMAL PROTEIN S12 METHYLTHIOTRANSFERASE ACCESSORY FACTOR YCAO"/>
    <property type="match status" value="1"/>
</dbReference>
<dbReference type="OrthoDB" id="109999at2"/>
<gene>
    <name evidence="2" type="ORF">SZN_13195</name>
</gene>
<dbReference type="Gene3D" id="3.30.160.660">
    <property type="match status" value="1"/>
</dbReference>
<dbReference type="AlphaFoldDB" id="G2GAW6"/>
<accession>G2GAW6</accession>
<protein>
    <recommendedName>
        <fullName evidence="1">YcaO domain-containing protein</fullName>
    </recommendedName>
</protein>
<keyword evidence="3" id="KW-1185">Reference proteome</keyword>
<evidence type="ECO:0000259" key="1">
    <source>
        <dbReference type="PROSITE" id="PS51664"/>
    </source>
</evidence>
<dbReference type="Pfam" id="PF02624">
    <property type="entry name" value="YcaO"/>
    <property type="match status" value="1"/>
</dbReference>
<dbReference type="PANTHER" id="PTHR37809">
    <property type="entry name" value="RIBOSOMAL PROTEIN S12 METHYLTHIOTRANSFERASE ACCESSORY FACTOR YCAO"/>
    <property type="match status" value="1"/>
</dbReference>
<sequence>MTPIALTGTVRARTAEETWSALGPQLGRLGISRVARLTGLDHLGIPVWTAVRPHARTLVTSQGKGASDTLAKISAVLESAELWHAEQPLEADVSGAHRDLDVPYPLRALPTKADDPALTDLPMDWVTGRGVISGAPTLIPADVVRRRQHRGGQPEAFYVTSNGLACGNTLTEATLHALLEVVERDVLHRDYVADGRHRILLVPDTVTDPYCRDLVDRFLKAGMWLEMAWVDNAYGVPVCAAYIWSEDYPIVFAGSGCHFDPRIALSRALTEAAQSRLTCISGTRDDLDSHEDAFAADPARPVPAHLPTGDWNNLTRIRFPQRGDLDVHLASVAAGIAETTGHEPVAFTLHDAQAYAAVKVISPGLEMRITRSVPRPGGRRA</sequence>